<reference evidence="2 3" key="1">
    <citation type="journal article" date="2022" name="Nat. Ecol. Evol.">
        <title>A masculinizing supergene underlies an exaggerated male reproductive morph in a spider.</title>
        <authorList>
            <person name="Hendrickx F."/>
            <person name="De Corte Z."/>
            <person name="Sonet G."/>
            <person name="Van Belleghem S.M."/>
            <person name="Kostlbacher S."/>
            <person name="Vangestel C."/>
        </authorList>
    </citation>
    <scope>NUCLEOTIDE SEQUENCE [LARGE SCALE GENOMIC DNA]</scope>
    <source>
        <strain evidence="2">W744_W776</strain>
    </source>
</reference>
<dbReference type="AlphaFoldDB" id="A0AAV6ULH9"/>
<evidence type="ECO:0000313" key="3">
    <source>
        <dbReference type="Proteomes" id="UP000827092"/>
    </source>
</evidence>
<name>A0AAV6ULH9_9ARAC</name>
<comment type="caution">
    <text evidence="2">The sequence shown here is derived from an EMBL/GenBank/DDBJ whole genome shotgun (WGS) entry which is preliminary data.</text>
</comment>
<protein>
    <submittedName>
        <fullName evidence="2">Uncharacterized protein</fullName>
    </submittedName>
</protein>
<gene>
    <name evidence="2" type="ORF">JTE90_004585</name>
</gene>
<keyword evidence="3" id="KW-1185">Reference proteome</keyword>
<evidence type="ECO:0000256" key="1">
    <source>
        <dbReference type="SAM" id="MobiDB-lite"/>
    </source>
</evidence>
<proteinExistence type="predicted"/>
<accession>A0AAV6ULH9</accession>
<dbReference type="Proteomes" id="UP000827092">
    <property type="component" value="Unassembled WGS sequence"/>
</dbReference>
<sequence>MTRNCIESSIPASNMRKFFFRQVAQVAHNRHKWYTSALSVLTSASASSASTLEKRKERSSTATRFEADLKSS</sequence>
<feature type="region of interest" description="Disordered" evidence="1">
    <location>
        <begin position="49"/>
        <end position="72"/>
    </location>
</feature>
<feature type="compositionally biased region" description="Basic and acidic residues" evidence="1">
    <location>
        <begin position="52"/>
        <end position="72"/>
    </location>
</feature>
<organism evidence="2 3">
    <name type="scientific">Oedothorax gibbosus</name>
    <dbReference type="NCBI Taxonomy" id="931172"/>
    <lineage>
        <taxon>Eukaryota</taxon>
        <taxon>Metazoa</taxon>
        <taxon>Ecdysozoa</taxon>
        <taxon>Arthropoda</taxon>
        <taxon>Chelicerata</taxon>
        <taxon>Arachnida</taxon>
        <taxon>Araneae</taxon>
        <taxon>Araneomorphae</taxon>
        <taxon>Entelegynae</taxon>
        <taxon>Araneoidea</taxon>
        <taxon>Linyphiidae</taxon>
        <taxon>Erigoninae</taxon>
        <taxon>Oedothorax</taxon>
    </lineage>
</organism>
<evidence type="ECO:0000313" key="2">
    <source>
        <dbReference type="EMBL" id="KAG8184415.1"/>
    </source>
</evidence>
<dbReference type="EMBL" id="JAFNEN010000374">
    <property type="protein sequence ID" value="KAG8184415.1"/>
    <property type="molecule type" value="Genomic_DNA"/>
</dbReference>